<dbReference type="OrthoDB" id="8087177at2"/>
<protein>
    <submittedName>
        <fullName evidence="2">Uncharacterized protein</fullName>
    </submittedName>
</protein>
<dbReference type="AlphaFoldDB" id="A0A271K7S9"/>
<keyword evidence="3" id="KW-1185">Reference proteome</keyword>
<keyword evidence="1" id="KW-0812">Transmembrane</keyword>
<accession>A0A271K7S9</accession>
<dbReference type="Pfam" id="PF22258">
    <property type="entry name" value="DUF6949"/>
    <property type="match status" value="1"/>
</dbReference>
<evidence type="ECO:0000313" key="2">
    <source>
        <dbReference type="EMBL" id="PAP91574.1"/>
    </source>
</evidence>
<keyword evidence="1" id="KW-0472">Membrane</keyword>
<gene>
    <name evidence="2" type="ORF">CIT31_30415</name>
</gene>
<proteinExistence type="predicted"/>
<name>A0A271K7S9_9HYPH</name>
<dbReference type="InterPro" id="IPR053803">
    <property type="entry name" value="DUF6949"/>
</dbReference>
<comment type="caution">
    <text evidence="2">The sequence shown here is derived from an EMBL/GenBank/DDBJ whole genome shotgun (WGS) entry which is preliminary data.</text>
</comment>
<feature type="transmembrane region" description="Helical" evidence="1">
    <location>
        <begin position="7"/>
        <end position="25"/>
    </location>
</feature>
<organism evidence="2 3">
    <name type="scientific">Mesorhizobium wenxiniae</name>
    <dbReference type="NCBI Taxonomy" id="2014805"/>
    <lineage>
        <taxon>Bacteria</taxon>
        <taxon>Pseudomonadati</taxon>
        <taxon>Pseudomonadota</taxon>
        <taxon>Alphaproteobacteria</taxon>
        <taxon>Hyphomicrobiales</taxon>
        <taxon>Phyllobacteriaceae</taxon>
        <taxon>Mesorhizobium</taxon>
    </lineage>
</organism>
<reference evidence="2 3" key="1">
    <citation type="submission" date="2017-08" db="EMBL/GenBank/DDBJ databases">
        <title>Mesorhizobium wenxinae sp. nov., a novel rhizobial species isolated from root nodules of chickpea (Cicer arietinum L.).</title>
        <authorList>
            <person name="Zhang J."/>
        </authorList>
    </citation>
    <scope>NUCLEOTIDE SEQUENCE [LARGE SCALE GENOMIC DNA]</scope>
    <source>
        <strain evidence="3">WYCCWR 10019</strain>
    </source>
</reference>
<keyword evidence="1" id="KW-1133">Transmembrane helix</keyword>
<feature type="transmembrane region" description="Helical" evidence="1">
    <location>
        <begin position="77"/>
        <end position="107"/>
    </location>
</feature>
<dbReference type="EMBL" id="NPKH01000039">
    <property type="protein sequence ID" value="PAP91574.1"/>
    <property type="molecule type" value="Genomic_DNA"/>
</dbReference>
<evidence type="ECO:0000313" key="3">
    <source>
        <dbReference type="Proteomes" id="UP000215931"/>
    </source>
</evidence>
<feature type="transmembrane region" description="Helical" evidence="1">
    <location>
        <begin position="45"/>
        <end position="65"/>
    </location>
</feature>
<dbReference type="RefSeq" id="WP_095521594.1">
    <property type="nucleotide sequence ID" value="NZ_NPKH01000039.1"/>
</dbReference>
<evidence type="ECO:0000256" key="1">
    <source>
        <dbReference type="SAM" id="Phobius"/>
    </source>
</evidence>
<dbReference type="Proteomes" id="UP000215931">
    <property type="component" value="Unassembled WGS sequence"/>
</dbReference>
<sequence>MGLVEHTLFAFMVGLTACGLAGSAMELMSGRRLAFVEPYLSPAHVLRSLAATACAGPLMFANEALDAWRQGRISAPALISCGCTATVWALALGVVLIDIASVAGMLLGSTDFSV</sequence>